<evidence type="ECO:0000256" key="2">
    <source>
        <dbReference type="SAM" id="MobiDB-lite"/>
    </source>
</evidence>
<accession>A0A433TJS0</accession>
<dbReference type="PANTHER" id="PTHR31997:SF1">
    <property type="entry name" value="AGAP003710-PA"/>
    <property type="match status" value="1"/>
</dbReference>
<dbReference type="EMBL" id="RQTK01000321">
    <property type="protein sequence ID" value="RUS81765.1"/>
    <property type="molecule type" value="Genomic_DNA"/>
</dbReference>
<proteinExistence type="inferred from homology"/>
<protein>
    <recommendedName>
        <fullName evidence="3">DUF3719 domain-containing protein</fullName>
    </recommendedName>
</protein>
<reference evidence="4 5" key="1">
    <citation type="submission" date="2019-01" db="EMBL/GenBank/DDBJ databases">
        <title>A draft genome assembly of the solar-powered sea slug Elysia chlorotica.</title>
        <authorList>
            <person name="Cai H."/>
            <person name="Li Q."/>
            <person name="Fang X."/>
            <person name="Li J."/>
            <person name="Curtis N.E."/>
            <person name="Altenburger A."/>
            <person name="Shibata T."/>
            <person name="Feng M."/>
            <person name="Maeda T."/>
            <person name="Schwartz J.A."/>
            <person name="Shigenobu S."/>
            <person name="Lundholm N."/>
            <person name="Nishiyama T."/>
            <person name="Yang H."/>
            <person name="Hasebe M."/>
            <person name="Li S."/>
            <person name="Pierce S.K."/>
            <person name="Wang J."/>
        </authorList>
    </citation>
    <scope>NUCLEOTIDE SEQUENCE [LARGE SCALE GENOMIC DNA]</scope>
    <source>
        <strain evidence="4">EC2010</strain>
        <tissue evidence="4">Whole organism of an adult</tissue>
    </source>
</reference>
<comment type="similarity">
    <text evidence="1">Belongs to the FAM149 family.</text>
</comment>
<dbReference type="STRING" id="188477.A0A433TJS0"/>
<evidence type="ECO:0000313" key="4">
    <source>
        <dbReference type="EMBL" id="RUS81765.1"/>
    </source>
</evidence>
<gene>
    <name evidence="4" type="ORF">EGW08_010457</name>
</gene>
<dbReference type="PANTHER" id="PTHR31997">
    <property type="entry name" value="AGAP003710-PA"/>
    <property type="match status" value="1"/>
</dbReference>
<feature type="non-terminal residue" evidence="4">
    <location>
        <position position="1"/>
    </location>
</feature>
<comment type="caution">
    <text evidence="4">The sequence shown here is derived from an EMBL/GenBank/DDBJ whole genome shotgun (WGS) entry which is preliminary data.</text>
</comment>
<dbReference type="Pfam" id="PF12516">
    <property type="entry name" value="DUF3719"/>
    <property type="match status" value="1"/>
</dbReference>
<dbReference type="InterPro" id="IPR039630">
    <property type="entry name" value="FAM149"/>
</dbReference>
<evidence type="ECO:0000259" key="3">
    <source>
        <dbReference type="Pfam" id="PF12516"/>
    </source>
</evidence>
<feature type="compositionally biased region" description="Low complexity" evidence="2">
    <location>
        <begin position="50"/>
        <end position="63"/>
    </location>
</feature>
<sequence length="299" mass="32631">GASFVDGGSVSPQSDLARECREWSSQFPHLRVLGKQACPIRDPGFYHVPSTDPSSSGSRSASSSLLLEVTDQDISMSSDSQGLSLTGHAVSAAQAPKEALIASERDTPSSSSAYSFLVEEVIAEDGLYEDIIAVDYKNIYEDNLEHKQQITPRRRKVGFPPITPNACVKDSVTSGAFDHIWQEIMSWMRPLLKKYTSEITDSKHDDVIPYSPHHPTQSTPIPRDLSFIRQHGGPLAIHRSHTHVGSSTDRSIDGILHISSIPLQNRNQLLEASESSGLVGQVRPGSSLQSGTQPRPMSH</sequence>
<feature type="region of interest" description="Disordered" evidence="2">
    <location>
        <begin position="275"/>
        <end position="299"/>
    </location>
</feature>
<evidence type="ECO:0000256" key="1">
    <source>
        <dbReference type="ARBA" id="ARBA00008309"/>
    </source>
</evidence>
<dbReference type="AlphaFoldDB" id="A0A433TJS0"/>
<dbReference type="Proteomes" id="UP000271974">
    <property type="component" value="Unassembled WGS sequence"/>
</dbReference>
<dbReference type="InterPro" id="IPR022194">
    <property type="entry name" value="DUF3719"/>
</dbReference>
<feature type="non-terminal residue" evidence="4">
    <location>
        <position position="299"/>
    </location>
</feature>
<evidence type="ECO:0000313" key="5">
    <source>
        <dbReference type="Proteomes" id="UP000271974"/>
    </source>
</evidence>
<name>A0A433TJS0_ELYCH</name>
<feature type="region of interest" description="Disordered" evidence="2">
    <location>
        <begin position="44"/>
        <end position="63"/>
    </location>
</feature>
<keyword evidence="5" id="KW-1185">Reference proteome</keyword>
<feature type="domain" description="DUF3719" evidence="3">
    <location>
        <begin position="9"/>
        <end position="63"/>
    </location>
</feature>
<organism evidence="4 5">
    <name type="scientific">Elysia chlorotica</name>
    <name type="common">Eastern emerald elysia</name>
    <name type="synonym">Sea slug</name>
    <dbReference type="NCBI Taxonomy" id="188477"/>
    <lineage>
        <taxon>Eukaryota</taxon>
        <taxon>Metazoa</taxon>
        <taxon>Spiralia</taxon>
        <taxon>Lophotrochozoa</taxon>
        <taxon>Mollusca</taxon>
        <taxon>Gastropoda</taxon>
        <taxon>Heterobranchia</taxon>
        <taxon>Euthyneura</taxon>
        <taxon>Panpulmonata</taxon>
        <taxon>Sacoglossa</taxon>
        <taxon>Placobranchoidea</taxon>
        <taxon>Plakobranchidae</taxon>
        <taxon>Elysia</taxon>
    </lineage>
</organism>
<dbReference type="OrthoDB" id="6144791at2759"/>